<reference evidence="2 3" key="1">
    <citation type="journal article" date="2019" name="New Phytol.">
        <title>Comparative genomics reveals unique wood-decay strategies and fruiting body development in the Schizophyllaceae.</title>
        <authorList>
            <person name="Almasi E."/>
            <person name="Sahu N."/>
            <person name="Krizsan K."/>
            <person name="Balint B."/>
            <person name="Kovacs G.M."/>
            <person name="Kiss B."/>
            <person name="Cseklye J."/>
            <person name="Drula E."/>
            <person name="Henrissat B."/>
            <person name="Nagy I."/>
            <person name="Chovatia M."/>
            <person name="Adam C."/>
            <person name="LaButti K."/>
            <person name="Lipzen A."/>
            <person name="Riley R."/>
            <person name="Grigoriev I.V."/>
            <person name="Nagy L.G."/>
        </authorList>
    </citation>
    <scope>NUCLEOTIDE SEQUENCE [LARGE SCALE GENOMIC DNA]</scope>
    <source>
        <strain evidence="2 3">NL-1724</strain>
    </source>
</reference>
<organism evidence="2 3">
    <name type="scientific">Schizophyllum amplum</name>
    <dbReference type="NCBI Taxonomy" id="97359"/>
    <lineage>
        <taxon>Eukaryota</taxon>
        <taxon>Fungi</taxon>
        <taxon>Dikarya</taxon>
        <taxon>Basidiomycota</taxon>
        <taxon>Agaricomycotina</taxon>
        <taxon>Agaricomycetes</taxon>
        <taxon>Agaricomycetidae</taxon>
        <taxon>Agaricales</taxon>
        <taxon>Schizophyllaceae</taxon>
        <taxon>Schizophyllum</taxon>
    </lineage>
</organism>
<keyword evidence="3" id="KW-1185">Reference proteome</keyword>
<keyword evidence="1" id="KW-0732">Signal</keyword>
<protein>
    <recommendedName>
        <fullName evidence="4">Secreted protein</fullName>
    </recommendedName>
</protein>
<evidence type="ECO:0000313" key="2">
    <source>
        <dbReference type="EMBL" id="TRM65451.1"/>
    </source>
</evidence>
<accession>A0A550CKW2</accession>
<comment type="caution">
    <text evidence="2">The sequence shown here is derived from an EMBL/GenBank/DDBJ whole genome shotgun (WGS) entry which is preliminary data.</text>
</comment>
<feature type="chain" id="PRO_5022006726" description="Secreted protein" evidence="1">
    <location>
        <begin position="17"/>
        <end position="74"/>
    </location>
</feature>
<dbReference type="EMBL" id="VDMD01000005">
    <property type="protein sequence ID" value="TRM65451.1"/>
    <property type="molecule type" value="Genomic_DNA"/>
</dbReference>
<dbReference type="Proteomes" id="UP000320762">
    <property type="component" value="Unassembled WGS sequence"/>
</dbReference>
<proteinExistence type="predicted"/>
<gene>
    <name evidence="2" type="ORF">BD626DRAFT_218980</name>
</gene>
<evidence type="ECO:0000256" key="1">
    <source>
        <dbReference type="SAM" id="SignalP"/>
    </source>
</evidence>
<name>A0A550CKW2_9AGAR</name>
<feature type="signal peptide" evidence="1">
    <location>
        <begin position="1"/>
        <end position="16"/>
    </location>
</feature>
<evidence type="ECO:0008006" key="4">
    <source>
        <dbReference type="Google" id="ProtNLM"/>
    </source>
</evidence>
<dbReference type="AlphaFoldDB" id="A0A550CKW2"/>
<sequence>MPIVVELLSCAVLVAAYSQSLLLPIQHTVHLACGDGTRHLAALRSRHAATVLNASKRVFKGAVLSTSIADRRPT</sequence>
<evidence type="ECO:0000313" key="3">
    <source>
        <dbReference type="Proteomes" id="UP000320762"/>
    </source>
</evidence>